<dbReference type="KEGG" id="pmad:BAY61_17580"/>
<sequence>MRKILIVGSGQSGLQLALTLQRHGYDVTMMSARTPDEIRASRVMSTQCMFDEALKIERKHELNLWDDVAPRITHQGVSVAGPDGERALNFAGAWPGPAQSIDQRVKMATWLELFEERGGKVVIHGVTTADLNSLAGMYELTIVAAGKGELVGLFDRDDSRSVFTKPQRALSVSYVHGAQSRRERPGAIDVWLNIVPGIGENINIPGYTLSGPCDIVYMSGHHGGPFDAFGDRPDAEEHWARQLDRMKKHLPWEYERFQHATVTDSRGTLVGGYTPVVRKPAGELPSGHIVMGMADVVVANDPITGQGSNNAARCAEYYLQGILSRGELPFDKEWMHRTFETYWEHAQYVTRFTNTMLGPPPEHVMAILGTAVTNQAVADRFTNGVNDPSSLADWFFEPEQAMAYLNSVA</sequence>
<keyword evidence="2" id="KW-1185">Reference proteome</keyword>
<dbReference type="InterPro" id="IPR041654">
    <property type="entry name" value="StyA_sbd"/>
</dbReference>
<accession>A0A222VRJ4</accession>
<dbReference type="EMBL" id="FMZE01000010">
    <property type="protein sequence ID" value="SDD58522.1"/>
    <property type="molecule type" value="Genomic_DNA"/>
</dbReference>
<dbReference type="RefSeq" id="WP_091808656.1">
    <property type="nucleotide sequence ID" value="NZ_CP016353.1"/>
</dbReference>
<evidence type="ECO:0000313" key="1">
    <source>
        <dbReference type="EMBL" id="SDD58522.1"/>
    </source>
</evidence>
<dbReference type="AlphaFoldDB" id="A0A222VRJ4"/>
<dbReference type="Proteomes" id="UP000199494">
    <property type="component" value="Unassembled WGS sequence"/>
</dbReference>
<dbReference type="PRINTS" id="PR00420">
    <property type="entry name" value="RNGMNOXGNASE"/>
</dbReference>
<reference evidence="1 2" key="1">
    <citation type="submission" date="2016-10" db="EMBL/GenBank/DDBJ databases">
        <authorList>
            <person name="de Groot N.N."/>
        </authorList>
    </citation>
    <scope>NUCLEOTIDE SEQUENCE [LARGE SCALE GENOMIC DNA]</scope>
    <source>
        <strain evidence="1 2">CGMCC 4.5506</strain>
    </source>
</reference>
<dbReference type="Pfam" id="PF17885">
    <property type="entry name" value="Smoa_sbd"/>
    <property type="match status" value="1"/>
</dbReference>
<organism evidence="1 2">
    <name type="scientific">Prauserella marina</name>
    <dbReference type="NCBI Taxonomy" id="530584"/>
    <lineage>
        <taxon>Bacteria</taxon>
        <taxon>Bacillati</taxon>
        <taxon>Actinomycetota</taxon>
        <taxon>Actinomycetes</taxon>
        <taxon>Pseudonocardiales</taxon>
        <taxon>Pseudonocardiaceae</taxon>
        <taxon>Prauserella</taxon>
    </lineage>
</organism>
<dbReference type="STRING" id="530584.SAMN05421630_11073"/>
<proteinExistence type="predicted"/>
<gene>
    <name evidence="1" type="ORF">SAMN05421630_11073</name>
</gene>
<dbReference type="InterPro" id="IPR036188">
    <property type="entry name" value="FAD/NAD-bd_sf"/>
</dbReference>
<dbReference type="OrthoDB" id="3414915at2"/>
<dbReference type="Gene3D" id="3.50.50.60">
    <property type="entry name" value="FAD/NAD(P)-binding domain"/>
    <property type="match status" value="2"/>
</dbReference>
<name>A0A222VRJ4_9PSEU</name>
<evidence type="ECO:0000313" key="2">
    <source>
        <dbReference type="Proteomes" id="UP000199494"/>
    </source>
</evidence>
<dbReference type="SUPFAM" id="SSF51905">
    <property type="entry name" value="FAD/NAD(P)-binding domain"/>
    <property type="match status" value="1"/>
</dbReference>
<protein>
    <submittedName>
        <fullName evidence="1">2-polyprenyl-6-methoxyphenol hydroxylase</fullName>
    </submittedName>
</protein>
<dbReference type="Gene3D" id="3.30.9.40">
    <property type="match status" value="1"/>
</dbReference>
<dbReference type="Gene3D" id="6.10.250.650">
    <property type="match status" value="1"/>
</dbReference>